<dbReference type="Gene3D" id="1.20.1250.20">
    <property type="entry name" value="MFS general substrate transporter like domains"/>
    <property type="match status" value="2"/>
</dbReference>
<feature type="transmembrane region" description="Helical" evidence="6">
    <location>
        <begin position="402"/>
        <end position="419"/>
    </location>
</feature>
<evidence type="ECO:0000256" key="1">
    <source>
        <dbReference type="ARBA" id="ARBA00004141"/>
    </source>
</evidence>
<dbReference type="InterPro" id="IPR036259">
    <property type="entry name" value="MFS_trans_sf"/>
</dbReference>
<dbReference type="GO" id="GO:0016020">
    <property type="term" value="C:membrane"/>
    <property type="evidence" value="ECO:0007669"/>
    <property type="project" value="UniProtKB-SubCell"/>
</dbReference>
<sequence>MPSRRLTTTHAKVLSFAYSGSSVAWNRFCSLWLLKCGYAPRQVGAMKSLSLLAKLVAQPLWAGTADVGSPPMVLAASVVLSSATLELLRLGTRWDFEEHSPGGATWPWSLLGLGASSKERAHHAILKQPLAPVVWRVAALRVARSASSAASPVADAMVLALARDGGEAWGRQRFWGSASWGLGSVGVGLIIDRHGLEWGLFGMSHLLSGALLLFLVFWVEPNWDIADGGEPPPPPFHVSLRNMQMRRPKKKPKHVLAAVSRGLAAVKTSDALRLALLNAILFGTTVVSVDSILYMQLEAELHVSRTLSGLATAVSTVATFPVFWTSAHLVSRYGHWTVLVLAQAILPVRLLLHAMVTKANVGSILLPIQLLHGPMFAAWISAAVELVDRLAPPDLRASTQSLLTMSYFTIGGAVGHLVWSATLDLYGATRTYLAAAVFSAIHLVLFGIAARPHVNPTPPKDHHPLHNDNHHILL</sequence>
<keyword evidence="3 6" id="KW-0812">Transmembrane</keyword>
<evidence type="ECO:0000256" key="5">
    <source>
        <dbReference type="ARBA" id="ARBA00023136"/>
    </source>
</evidence>
<dbReference type="Pfam" id="PF12832">
    <property type="entry name" value="MFS_1_like"/>
    <property type="match status" value="1"/>
</dbReference>
<gene>
    <name evidence="8" type="ORF">CTAYLR_008208</name>
</gene>
<evidence type="ECO:0000313" key="8">
    <source>
        <dbReference type="EMBL" id="KAJ8600860.1"/>
    </source>
</evidence>
<accession>A0AAD7U9U6</accession>
<reference evidence="8" key="1">
    <citation type="submission" date="2023-01" db="EMBL/GenBank/DDBJ databases">
        <title>Metagenome sequencing of chrysophaentin producing Chrysophaeum taylorii.</title>
        <authorList>
            <person name="Davison J."/>
            <person name="Bewley C."/>
        </authorList>
    </citation>
    <scope>NUCLEOTIDE SEQUENCE</scope>
    <source>
        <strain evidence="8">NIES-1699</strain>
    </source>
</reference>
<dbReference type="AlphaFoldDB" id="A0AAD7U9U6"/>
<evidence type="ECO:0000259" key="7">
    <source>
        <dbReference type="PROSITE" id="PS50850"/>
    </source>
</evidence>
<feature type="transmembrane region" description="Helical" evidence="6">
    <location>
        <begin position="307"/>
        <end position="327"/>
    </location>
</feature>
<evidence type="ECO:0000256" key="3">
    <source>
        <dbReference type="ARBA" id="ARBA00022692"/>
    </source>
</evidence>
<dbReference type="PANTHER" id="PTHR16172:SF41">
    <property type="entry name" value="MAJOR FACILITATOR SUPERFAMILY DOMAIN-CONTAINING PROTEIN 6-LIKE"/>
    <property type="match status" value="1"/>
</dbReference>
<feature type="transmembrane region" description="Helical" evidence="6">
    <location>
        <begin position="275"/>
        <end position="295"/>
    </location>
</feature>
<evidence type="ECO:0000256" key="2">
    <source>
        <dbReference type="ARBA" id="ARBA00005241"/>
    </source>
</evidence>
<dbReference type="InterPro" id="IPR051717">
    <property type="entry name" value="MFS_MFSD6"/>
</dbReference>
<comment type="subcellular location">
    <subcellularLocation>
        <location evidence="1">Membrane</location>
        <topology evidence="1">Multi-pass membrane protein</topology>
    </subcellularLocation>
</comment>
<dbReference type="Proteomes" id="UP001230188">
    <property type="component" value="Unassembled WGS sequence"/>
</dbReference>
<organism evidence="8 9">
    <name type="scientific">Chrysophaeum taylorii</name>
    <dbReference type="NCBI Taxonomy" id="2483200"/>
    <lineage>
        <taxon>Eukaryota</taxon>
        <taxon>Sar</taxon>
        <taxon>Stramenopiles</taxon>
        <taxon>Ochrophyta</taxon>
        <taxon>Pelagophyceae</taxon>
        <taxon>Pelagomonadales</taxon>
        <taxon>Pelagomonadaceae</taxon>
        <taxon>Chrysophaeum</taxon>
    </lineage>
</organism>
<comment type="similarity">
    <text evidence="2">Belongs to the major facilitator superfamily. MFSD6 family.</text>
</comment>
<proteinExistence type="inferred from homology"/>
<evidence type="ECO:0000256" key="4">
    <source>
        <dbReference type="ARBA" id="ARBA00022989"/>
    </source>
</evidence>
<dbReference type="InterPro" id="IPR020846">
    <property type="entry name" value="MFS_dom"/>
</dbReference>
<dbReference type="EMBL" id="JAQMWT010000469">
    <property type="protein sequence ID" value="KAJ8600860.1"/>
    <property type="molecule type" value="Genomic_DNA"/>
</dbReference>
<feature type="transmembrane region" description="Helical" evidence="6">
    <location>
        <begin position="198"/>
        <end position="219"/>
    </location>
</feature>
<dbReference type="PROSITE" id="PS50850">
    <property type="entry name" value="MFS"/>
    <property type="match status" value="1"/>
</dbReference>
<protein>
    <recommendedName>
        <fullName evidence="7">Major facilitator superfamily (MFS) profile domain-containing protein</fullName>
    </recommendedName>
</protein>
<feature type="transmembrane region" description="Helical" evidence="6">
    <location>
        <begin position="333"/>
        <end position="352"/>
    </location>
</feature>
<comment type="caution">
    <text evidence="8">The sequence shown here is derived from an EMBL/GenBank/DDBJ whole genome shotgun (WGS) entry which is preliminary data.</text>
</comment>
<evidence type="ECO:0000313" key="9">
    <source>
        <dbReference type="Proteomes" id="UP001230188"/>
    </source>
</evidence>
<evidence type="ECO:0000256" key="6">
    <source>
        <dbReference type="SAM" id="Phobius"/>
    </source>
</evidence>
<dbReference type="GO" id="GO:0022857">
    <property type="term" value="F:transmembrane transporter activity"/>
    <property type="evidence" value="ECO:0007669"/>
    <property type="project" value="InterPro"/>
</dbReference>
<keyword evidence="9" id="KW-1185">Reference proteome</keyword>
<keyword evidence="4 6" id="KW-1133">Transmembrane helix</keyword>
<dbReference type="InterPro" id="IPR024989">
    <property type="entry name" value="MFS_assoc_dom"/>
</dbReference>
<dbReference type="PANTHER" id="PTHR16172">
    <property type="entry name" value="MAJOR FACILITATOR SUPERFAMILY DOMAIN-CONTAINING PROTEIN 6-LIKE"/>
    <property type="match status" value="1"/>
</dbReference>
<name>A0AAD7U9U6_9STRA</name>
<feature type="transmembrane region" description="Helical" evidence="6">
    <location>
        <begin position="364"/>
        <end position="382"/>
    </location>
</feature>
<feature type="domain" description="Major facilitator superfamily (MFS) profile" evidence="7">
    <location>
        <begin position="271"/>
        <end position="474"/>
    </location>
</feature>
<dbReference type="SUPFAM" id="SSF103473">
    <property type="entry name" value="MFS general substrate transporter"/>
    <property type="match status" value="1"/>
</dbReference>
<keyword evidence="5 6" id="KW-0472">Membrane</keyword>
<feature type="transmembrane region" description="Helical" evidence="6">
    <location>
        <begin position="431"/>
        <end position="450"/>
    </location>
</feature>